<dbReference type="GO" id="GO:0003677">
    <property type="term" value="F:DNA binding"/>
    <property type="evidence" value="ECO:0007669"/>
    <property type="project" value="UniProtKB-KW"/>
</dbReference>
<dbReference type="RefSeq" id="WP_175233098.1">
    <property type="nucleotide sequence ID" value="NZ_CADIKH010000130.1"/>
</dbReference>
<evidence type="ECO:0000256" key="3">
    <source>
        <dbReference type="ARBA" id="ARBA00023125"/>
    </source>
</evidence>
<dbReference type="InterPro" id="IPR000055">
    <property type="entry name" value="Restrct_endonuc_typeI_TRD"/>
</dbReference>
<protein>
    <recommendedName>
        <fullName evidence="4">Type I restriction modification DNA specificity domain-containing protein</fullName>
    </recommendedName>
</protein>
<accession>A0A6J5F6U8</accession>
<dbReference type="Pfam" id="PF01420">
    <property type="entry name" value="Methylase_S"/>
    <property type="match status" value="1"/>
</dbReference>
<organism evidence="5 6">
    <name type="scientific">Paraburkholderia humisilvae</name>
    <dbReference type="NCBI Taxonomy" id="627669"/>
    <lineage>
        <taxon>Bacteria</taxon>
        <taxon>Pseudomonadati</taxon>
        <taxon>Pseudomonadota</taxon>
        <taxon>Betaproteobacteria</taxon>
        <taxon>Burkholderiales</taxon>
        <taxon>Burkholderiaceae</taxon>
        <taxon>Paraburkholderia</taxon>
    </lineage>
</organism>
<keyword evidence="3" id="KW-0238">DNA-binding</keyword>
<dbReference type="InterPro" id="IPR052021">
    <property type="entry name" value="Type-I_RS_S_subunit"/>
</dbReference>
<dbReference type="CDD" id="cd17254">
    <property type="entry name" value="RMtype1_S_FclI-TRD1-CR1_like"/>
    <property type="match status" value="1"/>
</dbReference>
<feature type="domain" description="Type I restriction modification DNA specificity" evidence="4">
    <location>
        <begin position="232"/>
        <end position="404"/>
    </location>
</feature>
<keyword evidence="2" id="KW-0680">Restriction system</keyword>
<sequence length="423" mass="47373">MSSKTKAPDMKKKVTPELLPRLRFAEFRGAKGWEKKLIGPYLEDSSGRVPPDTELPVYSSTREGLKRQDAYFAGQVLQNKNEYGVVPPGCFVYRHMSDDGLFKFNINETGGEIAVSKEYPVFSAKGLNPVFLLAKLNDGLDFKEFALSQKAGGTRTRLYFSRLCDWHTSLPSLAEQKKIAECLCSVDELVAAQAGKVEALKAHRKGLMQQLFPREGETQPRLRFPEFQNAGGWDVRTVGDMFHLINGCAFKPEDWKRSGTPIIRIQNLNDPSAEFNYSQAPVLERNRIESGDLLFAWSGTLGSSFGARVWNGPPGVLNQHIFKVLMDEQQVTLPFSLLVLSRVEEDIAKKAHGFKASFVHVKKSDLVKIELPLPSLPEQQRIASCLSSLDARITAETQKREALKTHKKGLMQKLFPSSEEVEA</sequence>
<gene>
    <name evidence="5" type="ORF">LMG29542_07916</name>
</gene>
<dbReference type="Gene3D" id="1.10.287.1120">
    <property type="entry name" value="Bipartite methylase S protein"/>
    <property type="match status" value="1"/>
</dbReference>
<evidence type="ECO:0000256" key="2">
    <source>
        <dbReference type="ARBA" id="ARBA00022747"/>
    </source>
</evidence>
<reference evidence="5 6" key="1">
    <citation type="submission" date="2020-04" db="EMBL/GenBank/DDBJ databases">
        <authorList>
            <person name="De Canck E."/>
        </authorList>
    </citation>
    <scope>NUCLEOTIDE SEQUENCE [LARGE SCALE GENOMIC DNA]</scope>
    <source>
        <strain evidence="5 6">LMG 29542</strain>
    </source>
</reference>
<name>A0A6J5F6U8_9BURK</name>
<evidence type="ECO:0000313" key="6">
    <source>
        <dbReference type="Proteomes" id="UP000494363"/>
    </source>
</evidence>
<evidence type="ECO:0000256" key="1">
    <source>
        <dbReference type="ARBA" id="ARBA00010923"/>
    </source>
</evidence>
<dbReference type="Proteomes" id="UP000494363">
    <property type="component" value="Unassembled WGS sequence"/>
</dbReference>
<dbReference type="GO" id="GO:0009307">
    <property type="term" value="P:DNA restriction-modification system"/>
    <property type="evidence" value="ECO:0007669"/>
    <property type="project" value="UniProtKB-KW"/>
</dbReference>
<dbReference type="AlphaFoldDB" id="A0A6J5F6U8"/>
<dbReference type="PANTHER" id="PTHR30408">
    <property type="entry name" value="TYPE-1 RESTRICTION ENZYME ECOKI SPECIFICITY PROTEIN"/>
    <property type="match status" value="1"/>
</dbReference>
<comment type="similarity">
    <text evidence="1">Belongs to the type-I restriction system S methylase family.</text>
</comment>
<evidence type="ECO:0000259" key="4">
    <source>
        <dbReference type="Pfam" id="PF01420"/>
    </source>
</evidence>
<keyword evidence="6" id="KW-1185">Reference proteome</keyword>
<evidence type="ECO:0000313" key="5">
    <source>
        <dbReference type="EMBL" id="CAB3774539.1"/>
    </source>
</evidence>
<dbReference type="EMBL" id="CADIKH010000130">
    <property type="protein sequence ID" value="CAB3774539.1"/>
    <property type="molecule type" value="Genomic_DNA"/>
</dbReference>
<dbReference type="Gene3D" id="3.90.220.20">
    <property type="entry name" value="DNA methylase specificity domains"/>
    <property type="match status" value="2"/>
</dbReference>
<dbReference type="PANTHER" id="PTHR30408:SF12">
    <property type="entry name" value="TYPE I RESTRICTION ENZYME MJAVIII SPECIFICITY SUBUNIT"/>
    <property type="match status" value="1"/>
</dbReference>
<dbReference type="SUPFAM" id="SSF116734">
    <property type="entry name" value="DNA methylase specificity domain"/>
    <property type="match status" value="2"/>
</dbReference>
<dbReference type="InterPro" id="IPR044946">
    <property type="entry name" value="Restrct_endonuc_typeI_TRD_sf"/>
</dbReference>
<proteinExistence type="inferred from homology"/>